<dbReference type="PANTHER" id="PTHR12424:SF8">
    <property type="entry name" value="PROTEIN TWEETY"/>
    <property type="match status" value="1"/>
</dbReference>
<reference evidence="14 15" key="1">
    <citation type="submission" date="2019-01" db="EMBL/GenBank/DDBJ databases">
        <title>A draft genome assembly of the solar-powered sea slug Elysia chlorotica.</title>
        <authorList>
            <person name="Cai H."/>
            <person name="Li Q."/>
            <person name="Fang X."/>
            <person name="Li J."/>
            <person name="Curtis N.E."/>
            <person name="Altenburger A."/>
            <person name="Shibata T."/>
            <person name="Feng M."/>
            <person name="Maeda T."/>
            <person name="Schwartz J.A."/>
            <person name="Shigenobu S."/>
            <person name="Lundholm N."/>
            <person name="Nishiyama T."/>
            <person name="Yang H."/>
            <person name="Hasebe M."/>
            <person name="Li S."/>
            <person name="Pierce S.K."/>
            <person name="Wang J."/>
        </authorList>
    </citation>
    <scope>NUCLEOTIDE SEQUENCE [LARGE SCALE GENOMIC DNA]</scope>
    <source>
        <strain evidence="14">EC2010</strain>
        <tissue evidence="14">Whole organism of an adult</tissue>
    </source>
</reference>
<keyword evidence="9 13" id="KW-0869">Chloride channel</keyword>
<dbReference type="GO" id="GO:0005886">
    <property type="term" value="C:plasma membrane"/>
    <property type="evidence" value="ECO:0007669"/>
    <property type="project" value="UniProtKB-SubCell"/>
</dbReference>
<feature type="transmembrane region" description="Helical" evidence="13">
    <location>
        <begin position="88"/>
        <end position="108"/>
    </location>
</feature>
<comment type="similarity">
    <text evidence="2 13">Belongs to the tweety family.</text>
</comment>
<keyword evidence="3 13" id="KW-0813">Transport</keyword>
<evidence type="ECO:0000256" key="13">
    <source>
        <dbReference type="RuleBase" id="RU361114"/>
    </source>
</evidence>
<dbReference type="InterPro" id="IPR006990">
    <property type="entry name" value="Tweety"/>
</dbReference>
<keyword evidence="7 13" id="KW-0406">Ion transport</keyword>
<dbReference type="PANTHER" id="PTHR12424">
    <property type="entry name" value="TWEETY-RELATED"/>
    <property type="match status" value="1"/>
</dbReference>
<evidence type="ECO:0000256" key="3">
    <source>
        <dbReference type="ARBA" id="ARBA00022448"/>
    </source>
</evidence>
<evidence type="ECO:0000256" key="1">
    <source>
        <dbReference type="ARBA" id="ARBA00004651"/>
    </source>
</evidence>
<dbReference type="EMBL" id="RQTK01001078">
    <property type="protein sequence ID" value="RUS72341.1"/>
    <property type="molecule type" value="Genomic_DNA"/>
</dbReference>
<keyword evidence="11 13" id="KW-0868">Chloride</keyword>
<comment type="caution">
    <text evidence="14">The sequence shown here is derived from an EMBL/GenBank/DDBJ whole genome shotgun (WGS) entry which is preliminary data.</text>
</comment>
<keyword evidence="6 13" id="KW-1133">Transmembrane helix</keyword>
<evidence type="ECO:0000256" key="4">
    <source>
        <dbReference type="ARBA" id="ARBA00022475"/>
    </source>
</evidence>
<evidence type="ECO:0000256" key="2">
    <source>
        <dbReference type="ARBA" id="ARBA00009849"/>
    </source>
</evidence>
<dbReference type="GO" id="GO:0005229">
    <property type="term" value="F:intracellularly calcium-gated chloride channel activity"/>
    <property type="evidence" value="ECO:0007669"/>
    <property type="project" value="TreeGrafter"/>
</dbReference>
<comment type="function">
    <text evidence="13">Probable chloride channel.</text>
</comment>
<evidence type="ECO:0000256" key="10">
    <source>
        <dbReference type="ARBA" id="ARBA00023180"/>
    </source>
</evidence>
<protein>
    <recommendedName>
        <fullName evidence="13">Protein tweety homolog</fullName>
    </recommendedName>
</protein>
<name>A0A3S1AZK0_ELYCH</name>
<feature type="transmembrane region" description="Helical" evidence="13">
    <location>
        <begin position="401"/>
        <end position="424"/>
    </location>
</feature>
<feature type="transmembrane region" description="Helical" evidence="13">
    <location>
        <begin position="215"/>
        <end position="239"/>
    </location>
</feature>
<evidence type="ECO:0000256" key="8">
    <source>
        <dbReference type="ARBA" id="ARBA00023136"/>
    </source>
</evidence>
<feature type="transmembrane region" description="Helical" evidence="13">
    <location>
        <begin position="246"/>
        <end position="265"/>
    </location>
</feature>
<accession>A0A3S1AZK0</accession>
<evidence type="ECO:0000256" key="5">
    <source>
        <dbReference type="ARBA" id="ARBA00022692"/>
    </source>
</evidence>
<sequence>MAVTSKVYDRIWLAEYFHSFPHRNLNFKKVNSTFNPENEDYQESLVFLLLVPFTVSLVLWLVYIIYFIARCQKQTIHQRPKQRGSCCFSSFVFLFVLFAYCLIGFGLFQNEHVDDGVNGVKDALTNINNTISVAKEDLRNLEATADTVTGPLALTLEAAAGAIPDATFRRDVVDMIEQMRQQAAKAKGYMKVIDHIDTGQDYLTDVHDSVKEYEYYRWLGTVCVFVIYTSVFVCVLIGVMKHWKKMLIITAVFGALLAVLFWAFLGTYLGLSVGLGDFCMDPTQFFVKQLTGSESAGELLVYMKCEDTSQPYQQVITEAQNSLTQASNTLDAVAQYTRPYQLPGLFSLFEATVRLVSADILQAQRSLSSILTNVGTCTVLHNFYINGVNSACHKILESVSLLLLVAGLLALLSATMVFFVSCLWRTYDKRPTTQSMDADDTDPFLPRPPPYEHDYGSFARSSPAAWSDRGPLRAQHPSVNEEQVMFMRHQPTPLREDSPPPAMIALHKITPQIQVYSALYSGTHLQSHIAYTP</sequence>
<keyword evidence="15" id="KW-1185">Reference proteome</keyword>
<evidence type="ECO:0000313" key="15">
    <source>
        <dbReference type="Proteomes" id="UP000271974"/>
    </source>
</evidence>
<dbReference type="Pfam" id="PF04906">
    <property type="entry name" value="Tweety"/>
    <property type="match status" value="1"/>
</dbReference>
<dbReference type="GO" id="GO:0034707">
    <property type="term" value="C:chloride channel complex"/>
    <property type="evidence" value="ECO:0007669"/>
    <property type="project" value="UniProtKB-UniRule"/>
</dbReference>
<dbReference type="STRING" id="188477.A0A3S1AZK0"/>
<feature type="transmembrane region" description="Helical" evidence="13">
    <location>
        <begin position="45"/>
        <end position="68"/>
    </location>
</feature>
<organism evidence="14 15">
    <name type="scientific">Elysia chlorotica</name>
    <name type="common">Eastern emerald elysia</name>
    <name type="synonym">Sea slug</name>
    <dbReference type="NCBI Taxonomy" id="188477"/>
    <lineage>
        <taxon>Eukaryota</taxon>
        <taxon>Metazoa</taxon>
        <taxon>Spiralia</taxon>
        <taxon>Lophotrochozoa</taxon>
        <taxon>Mollusca</taxon>
        <taxon>Gastropoda</taxon>
        <taxon>Heterobranchia</taxon>
        <taxon>Euthyneura</taxon>
        <taxon>Panpulmonata</taxon>
        <taxon>Sacoglossa</taxon>
        <taxon>Placobranchoidea</taxon>
        <taxon>Plakobranchidae</taxon>
        <taxon>Elysia</taxon>
    </lineage>
</organism>
<evidence type="ECO:0000256" key="12">
    <source>
        <dbReference type="ARBA" id="ARBA00023303"/>
    </source>
</evidence>
<evidence type="ECO:0000256" key="7">
    <source>
        <dbReference type="ARBA" id="ARBA00023065"/>
    </source>
</evidence>
<keyword evidence="12 13" id="KW-0407">Ion channel</keyword>
<keyword evidence="4" id="KW-1003">Cell membrane</keyword>
<gene>
    <name evidence="14" type="ORF">EGW08_019899</name>
</gene>
<evidence type="ECO:0000313" key="14">
    <source>
        <dbReference type="EMBL" id="RUS72341.1"/>
    </source>
</evidence>
<dbReference type="GO" id="GO:0072320">
    <property type="term" value="F:volume-sensitive chloride channel activity"/>
    <property type="evidence" value="ECO:0007669"/>
    <property type="project" value="TreeGrafter"/>
</dbReference>
<evidence type="ECO:0000256" key="9">
    <source>
        <dbReference type="ARBA" id="ARBA00023173"/>
    </source>
</evidence>
<evidence type="ECO:0000256" key="6">
    <source>
        <dbReference type="ARBA" id="ARBA00022989"/>
    </source>
</evidence>
<dbReference type="AlphaFoldDB" id="A0A3S1AZK0"/>
<keyword evidence="5 13" id="KW-0812">Transmembrane</keyword>
<comment type="subcellular location">
    <subcellularLocation>
        <location evidence="1 13">Cell membrane</location>
        <topology evidence="1 13">Multi-pass membrane protein</topology>
    </subcellularLocation>
</comment>
<keyword evidence="10" id="KW-0325">Glycoprotein</keyword>
<keyword evidence="8 13" id="KW-0472">Membrane</keyword>
<dbReference type="Proteomes" id="UP000271974">
    <property type="component" value="Unassembled WGS sequence"/>
</dbReference>
<proteinExistence type="inferred from homology"/>
<evidence type="ECO:0000256" key="11">
    <source>
        <dbReference type="ARBA" id="ARBA00023214"/>
    </source>
</evidence>
<dbReference type="OrthoDB" id="187568at2759"/>